<sequence>MPAIVVLDMSYRYVIIQRRFKTFIIVNGEYSDPVYTTIDITPCESDPDTSDVEIFDYPEGIQTKTLLIDEGVDDYKLLRLIFTSYNGSLLTSRYLALKGGGKAMDYVMDKGEYLLSIRFAKFVLWCDCIFNDYPKAIEDVVETSRFVKEKEDEEETCVVCLEEYQSDCMIGTLPLCKHSFHDECIKNWFKTTRKICPVCRVHAFSFDW</sequence>
<dbReference type="GO" id="GO:0008270">
    <property type="term" value="F:zinc ion binding"/>
    <property type="evidence" value="ECO:0007669"/>
    <property type="project" value="UniProtKB-KW"/>
</dbReference>
<evidence type="ECO:0000313" key="4">
    <source>
        <dbReference type="Proteomes" id="UP000215914"/>
    </source>
</evidence>
<dbReference type="Proteomes" id="UP000215914">
    <property type="component" value="Unassembled WGS sequence"/>
</dbReference>
<evidence type="ECO:0000256" key="1">
    <source>
        <dbReference type="PROSITE-ProRule" id="PRU00175"/>
    </source>
</evidence>
<dbReference type="SUPFAM" id="SSF57850">
    <property type="entry name" value="RING/U-box"/>
    <property type="match status" value="1"/>
</dbReference>
<dbReference type="PANTHER" id="PTHR45676">
    <property type="entry name" value="RING-H2 FINGER PROTEIN ATL51-RELATED"/>
    <property type="match status" value="1"/>
</dbReference>
<keyword evidence="1" id="KW-0862">Zinc</keyword>
<reference evidence="3" key="1">
    <citation type="journal article" date="2017" name="Nature">
        <title>The sunflower genome provides insights into oil metabolism, flowering and Asterid evolution.</title>
        <authorList>
            <person name="Badouin H."/>
            <person name="Gouzy J."/>
            <person name="Grassa C.J."/>
            <person name="Murat F."/>
            <person name="Staton S.E."/>
            <person name="Cottret L."/>
            <person name="Lelandais-Briere C."/>
            <person name="Owens G.L."/>
            <person name="Carrere S."/>
            <person name="Mayjonade B."/>
            <person name="Legrand L."/>
            <person name="Gill N."/>
            <person name="Kane N.C."/>
            <person name="Bowers J.E."/>
            <person name="Hubner S."/>
            <person name="Bellec A."/>
            <person name="Berard A."/>
            <person name="Berges H."/>
            <person name="Blanchet N."/>
            <person name="Boniface M.C."/>
            <person name="Brunel D."/>
            <person name="Catrice O."/>
            <person name="Chaidir N."/>
            <person name="Claudel C."/>
            <person name="Donnadieu C."/>
            <person name="Faraut T."/>
            <person name="Fievet G."/>
            <person name="Helmstetter N."/>
            <person name="King M."/>
            <person name="Knapp S.J."/>
            <person name="Lai Z."/>
            <person name="Le Paslier M.C."/>
            <person name="Lippi Y."/>
            <person name="Lorenzon L."/>
            <person name="Mandel J.R."/>
            <person name="Marage G."/>
            <person name="Marchand G."/>
            <person name="Marquand E."/>
            <person name="Bret-Mestries E."/>
            <person name="Morien E."/>
            <person name="Nambeesan S."/>
            <person name="Nguyen T."/>
            <person name="Pegot-Espagnet P."/>
            <person name="Pouilly N."/>
            <person name="Raftis F."/>
            <person name="Sallet E."/>
            <person name="Schiex T."/>
            <person name="Thomas J."/>
            <person name="Vandecasteele C."/>
            <person name="Vares D."/>
            <person name="Vear F."/>
            <person name="Vautrin S."/>
            <person name="Crespi M."/>
            <person name="Mangin B."/>
            <person name="Burke J.M."/>
            <person name="Salse J."/>
            <person name="Munos S."/>
            <person name="Vincourt P."/>
            <person name="Rieseberg L.H."/>
            <person name="Langlade N.B."/>
        </authorList>
    </citation>
    <scope>NUCLEOTIDE SEQUENCE</scope>
    <source>
        <tissue evidence="3">Leaves</tissue>
    </source>
</reference>
<accession>A0A9K3ISR3</accession>
<keyword evidence="1" id="KW-0479">Metal-binding</keyword>
<dbReference type="Gene3D" id="3.30.40.10">
    <property type="entry name" value="Zinc/RING finger domain, C3HC4 (zinc finger)"/>
    <property type="match status" value="1"/>
</dbReference>
<evidence type="ECO:0000259" key="2">
    <source>
        <dbReference type="PROSITE" id="PS50089"/>
    </source>
</evidence>
<dbReference type="CDD" id="cd16473">
    <property type="entry name" value="RING-H2_RNF103"/>
    <property type="match status" value="1"/>
</dbReference>
<organism evidence="3 4">
    <name type="scientific">Helianthus annuus</name>
    <name type="common">Common sunflower</name>
    <dbReference type="NCBI Taxonomy" id="4232"/>
    <lineage>
        <taxon>Eukaryota</taxon>
        <taxon>Viridiplantae</taxon>
        <taxon>Streptophyta</taxon>
        <taxon>Embryophyta</taxon>
        <taxon>Tracheophyta</taxon>
        <taxon>Spermatophyta</taxon>
        <taxon>Magnoliopsida</taxon>
        <taxon>eudicotyledons</taxon>
        <taxon>Gunneridae</taxon>
        <taxon>Pentapetalae</taxon>
        <taxon>asterids</taxon>
        <taxon>campanulids</taxon>
        <taxon>Asterales</taxon>
        <taxon>Asteraceae</taxon>
        <taxon>Asteroideae</taxon>
        <taxon>Heliantheae alliance</taxon>
        <taxon>Heliantheae</taxon>
        <taxon>Helianthus</taxon>
    </lineage>
</organism>
<dbReference type="InterPro" id="IPR013083">
    <property type="entry name" value="Znf_RING/FYVE/PHD"/>
</dbReference>
<reference evidence="3" key="2">
    <citation type="submission" date="2020-06" db="EMBL/GenBank/DDBJ databases">
        <title>Helianthus annuus Genome sequencing and assembly Release 2.</title>
        <authorList>
            <person name="Gouzy J."/>
            <person name="Langlade N."/>
            <person name="Munos S."/>
        </authorList>
    </citation>
    <scope>NUCLEOTIDE SEQUENCE</scope>
    <source>
        <tissue evidence="3">Leaves</tissue>
    </source>
</reference>
<dbReference type="SMART" id="SM00184">
    <property type="entry name" value="RING"/>
    <property type="match status" value="1"/>
</dbReference>
<dbReference type="PANTHER" id="PTHR45676:SF41">
    <property type="entry name" value="RING-H2 FINGER PROTEIN ATL66"/>
    <property type="match status" value="1"/>
</dbReference>
<dbReference type="InterPro" id="IPR001841">
    <property type="entry name" value="Znf_RING"/>
</dbReference>
<feature type="domain" description="RING-type" evidence="2">
    <location>
        <begin position="157"/>
        <end position="200"/>
    </location>
</feature>
<dbReference type="EMBL" id="MNCJ02000321">
    <property type="protein sequence ID" value="KAF5802335.1"/>
    <property type="molecule type" value="Genomic_DNA"/>
</dbReference>
<protein>
    <submittedName>
        <fullName evidence="3">Transcription factor C2H2 family</fullName>
    </submittedName>
</protein>
<dbReference type="Pfam" id="PF13639">
    <property type="entry name" value="zf-RING_2"/>
    <property type="match status" value="1"/>
</dbReference>
<dbReference type="AlphaFoldDB" id="A0A9K3ISR3"/>
<comment type="caution">
    <text evidence="3">The sequence shown here is derived from an EMBL/GenBank/DDBJ whole genome shotgun (WGS) entry which is preliminary data.</text>
</comment>
<gene>
    <name evidence="3" type="ORF">HanXRQr2_Chr06g0258371</name>
</gene>
<name>A0A9K3ISR3_HELAN</name>
<keyword evidence="4" id="KW-1185">Reference proteome</keyword>
<dbReference type="Gramene" id="mRNA:HanXRQr2_Chr06g0258371">
    <property type="protein sequence ID" value="CDS:HanXRQr2_Chr06g0258371.1"/>
    <property type="gene ID" value="HanXRQr2_Chr06g0258371"/>
</dbReference>
<keyword evidence="1" id="KW-0863">Zinc-finger</keyword>
<proteinExistence type="predicted"/>
<evidence type="ECO:0000313" key="3">
    <source>
        <dbReference type="EMBL" id="KAF5802335.1"/>
    </source>
</evidence>
<dbReference type="PROSITE" id="PS50089">
    <property type="entry name" value="ZF_RING_2"/>
    <property type="match status" value="1"/>
</dbReference>